<evidence type="ECO:0000313" key="4">
    <source>
        <dbReference type="Proteomes" id="UP000294847"/>
    </source>
</evidence>
<dbReference type="GO" id="GO:0045121">
    <property type="term" value="C:membrane raft"/>
    <property type="evidence" value="ECO:0007669"/>
    <property type="project" value="TreeGrafter"/>
</dbReference>
<dbReference type="PANTHER" id="PTHR36414:SF1">
    <property type="entry name" value="PROTEIN SUR7"/>
    <property type="match status" value="1"/>
</dbReference>
<sequence>MALGHAPLGLLGLVFIAGSLVMLFLTILPGVSWVPPLRDTYFLRAETMGIRGARPVTQWTFFYVCGLENLNCGFPQAAMGIGSNAWAPGGFGVPRELVGEYADGTTSHYYWYMWRFGWVFFIIGLFFEVIAFFVGFLACLGRLGAAMAGLVAGTALFFNTLAVCLMTATFVKMRNAFLANRIPAQIGAHGFGLAWGAWFALLIAVGLFFAGVAAGGGRKKSDHVHSTSRGSRRNRSRGSNLEFGSRRRVKEEYN</sequence>
<keyword evidence="2" id="KW-1133">Transmembrane helix</keyword>
<dbReference type="GO" id="GO:0031505">
    <property type="term" value="P:fungal-type cell wall organization"/>
    <property type="evidence" value="ECO:0007669"/>
    <property type="project" value="TreeGrafter"/>
</dbReference>
<dbReference type="GO" id="GO:0030866">
    <property type="term" value="P:cortical actin cytoskeleton organization"/>
    <property type="evidence" value="ECO:0007669"/>
    <property type="project" value="TreeGrafter"/>
</dbReference>
<accession>A0A4V1C820</accession>
<evidence type="ECO:0000313" key="3">
    <source>
        <dbReference type="EMBL" id="QBZ65358.1"/>
    </source>
</evidence>
<dbReference type="PANTHER" id="PTHR36414">
    <property type="entry name" value="PROTEIN SUR7"/>
    <property type="match status" value="1"/>
</dbReference>
<dbReference type="Pfam" id="PF06687">
    <property type="entry name" value="SUR7"/>
    <property type="match status" value="1"/>
</dbReference>
<dbReference type="VEuPathDB" id="FungiDB:M_BR32_EuGene_00123281"/>
<feature type="region of interest" description="Disordered" evidence="1">
    <location>
        <begin position="216"/>
        <end position="254"/>
    </location>
</feature>
<feature type="transmembrane region" description="Helical" evidence="2">
    <location>
        <begin position="147"/>
        <end position="171"/>
    </location>
</feature>
<dbReference type="GO" id="GO:0006897">
    <property type="term" value="P:endocytosis"/>
    <property type="evidence" value="ECO:0007669"/>
    <property type="project" value="TreeGrafter"/>
</dbReference>
<feature type="transmembrane region" description="Helical" evidence="2">
    <location>
        <begin position="116"/>
        <end position="140"/>
    </location>
</feature>
<proteinExistence type="predicted"/>
<name>A0A4V1C820_PYROR</name>
<feature type="transmembrane region" description="Helical" evidence="2">
    <location>
        <begin position="191"/>
        <end position="214"/>
    </location>
</feature>
<dbReference type="AlphaFoldDB" id="A0A4V1C820"/>
<dbReference type="Proteomes" id="UP000294847">
    <property type="component" value="Chromosome 7"/>
</dbReference>
<feature type="transmembrane region" description="Helical" evidence="2">
    <location>
        <begin position="7"/>
        <end position="28"/>
    </location>
</feature>
<keyword evidence="2" id="KW-0472">Membrane</keyword>
<keyword evidence="2" id="KW-0812">Transmembrane</keyword>
<dbReference type="EMBL" id="CP034210">
    <property type="protein sequence ID" value="QBZ65358.1"/>
    <property type="molecule type" value="Genomic_DNA"/>
</dbReference>
<protein>
    <submittedName>
        <fullName evidence="3">Uncharacterized protein</fullName>
    </submittedName>
</protein>
<evidence type="ECO:0000256" key="2">
    <source>
        <dbReference type="SAM" id="Phobius"/>
    </source>
</evidence>
<dbReference type="InterPro" id="IPR009571">
    <property type="entry name" value="SUR7/Rim9-like_fungi"/>
</dbReference>
<dbReference type="GO" id="GO:0032185">
    <property type="term" value="P:septin cytoskeleton organization"/>
    <property type="evidence" value="ECO:0007669"/>
    <property type="project" value="TreeGrafter"/>
</dbReference>
<dbReference type="GO" id="GO:0005886">
    <property type="term" value="C:plasma membrane"/>
    <property type="evidence" value="ECO:0007669"/>
    <property type="project" value="InterPro"/>
</dbReference>
<gene>
    <name evidence="3" type="ORF">PoMZ_12316</name>
</gene>
<dbReference type="GO" id="GO:0005938">
    <property type="term" value="C:cell cortex"/>
    <property type="evidence" value="ECO:0007669"/>
    <property type="project" value="TreeGrafter"/>
</dbReference>
<reference evidence="3 4" key="1">
    <citation type="journal article" date="2019" name="Mol. Biol. Evol.">
        <title>Blast fungal genomes show frequent chromosomal changes, gene gains and losses, and effector gene turnover.</title>
        <authorList>
            <person name="Gomez Luciano L.B."/>
            <person name="Jason Tsai I."/>
            <person name="Chuma I."/>
            <person name="Tosa Y."/>
            <person name="Chen Y.H."/>
            <person name="Li J.Y."/>
            <person name="Li M.Y."/>
            <person name="Jade Lu M.Y."/>
            <person name="Nakayashiki H."/>
            <person name="Li W.H."/>
        </authorList>
    </citation>
    <scope>NUCLEOTIDE SEQUENCE [LARGE SCALE GENOMIC DNA]</scope>
    <source>
        <strain evidence="3">MZ5-1-6</strain>
    </source>
</reference>
<evidence type="ECO:0000256" key="1">
    <source>
        <dbReference type="SAM" id="MobiDB-lite"/>
    </source>
</evidence>
<organism evidence="3 4">
    <name type="scientific">Pyricularia oryzae</name>
    <name type="common">Rice blast fungus</name>
    <name type="synonym">Magnaporthe oryzae</name>
    <dbReference type="NCBI Taxonomy" id="318829"/>
    <lineage>
        <taxon>Eukaryota</taxon>
        <taxon>Fungi</taxon>
        <taxon>Dikarya</taxon>
        <taxon>Ascomycota</taxon>
        <taxon>Pezizomycotina</taxon>
        <taxon>Sordariomycetes</taxon>
        <taxon>Sordariomycetidae</taxon>
        <taxon>Magnaporthales</taxon>
        <taxon>Pyriculariaceae</taxon>
        <taxon>Pyricularia</taxon>
    </lineage>
</organism>